<dbReference type="OrthoDB" id="409136at2759"/>
<dbReference type="EMBL" id="KV748794">
    <property type="protein sequence ID" value="OCL13032.1"/>
    <property type="molecule type" value="Genomic_DNA"/>
</dbReference>
<feature type="non-terminal residue" evidence="1">
    <location>
        <position position="98"/>
    </location>
</feature>
<keyword evidence="2" id="KW-1185">Reference proteome</keyword>
<dbReference type="AlphaFoldDB" id="A0A8E2F9D4"/>
<name>A0A8E2F9D4_9PEZI</name>
<organism evidence="1 2">
    <name type="scientific">Glonium stellatum</name>
    <dbReference type="NCBI Taxonomy" id="574774"/>
    <lineage>
        <taxon>Eukaryota</taxon>
        <taxon>Fungi</taxon>
        <taxon>Dikarya</taxon>
        <taxon>Ascomycota</taxon>
        <taxon>Pezizomycotina</taxon>
        <taxon>Dothideomycetes</taxon>
        <taxon>Pleosporomycetidae</taxon>
        <taxon>Gloniales</taxon>
        <taxon>Gloniaceae</taxon>
        <taxon>Glonium</taxon>
    </lineage>
</organism>
<proteinExistence type="predicted"/>
<gene>
    <name evidence="1" type="ORF">AOQ84DRAFT_272072</name>
</gene>
<accession>A0A8E2F9D4</accession>
<evidence type="ECO:0000313" key="2">
    <source>
        <dbReference type="Proteomes" id="UP000250140"/>
    </source>
</evidence>
<sequence>CWEAIGPARELFEKLGPEIKNYLESYADPVSLDVIWSIYMIGRSEEASAPKVIFSCSDVTARKKVRKVVEESAILLGYPGIGLEDSPVPPDLLNPKPL</sequence>
<protein>
    <submittedName>
        <fullName evidence="1">Uncharacterized protein</fullName>
    </submittedName>
</protein>
<evidence type="ECO:0000313" key="1">
    <source>
        <dbReference type="EMBL" id="OCL13032.1"/>
    </source>
</evidence>
<feature type="non-terminal residue" evidence="1">
    <location>
        <position position="1"/>
    </location>
</feature>
<reference evidence="1 2" key="1">
    <citation type="journal article" date="2016" name="Nat. Commun.">
        <title>Ectomycorrhizal ecology is imprinted in the genome of the dominant symbiotic fungus Cenococcum geophilum.</title>
        <authorList>
            <consortium name="DOE Joint Genome Institute"/>
            <person name="Peter M."/>
            <person name="Kohler A."/>
            <person name="Ohm R.A."/>
            <person name="Kuo A."/>
            <person name="Krutzmann J."/>
            <person name="Morin E."/>
            <person name="Arend M."/>
            <person name="Barry K.W."/>
            <person name="Binder M."/>
            <person name="Choi C."/>
            <person name="Clum A."/>
            <person name="Copeland A."/>
            <person name="Grisel N."/>
            <person name="Haridas S."/>
            <person name="Kipfer T."/>
            <person name="LaButti K."/>
            <person name="Lindquist E."/>
            <person name="Lipzen A."/>
            <person name="Maire R."/>
            <person name="Meier B."/>
            <person name="Mihaltcheva S."/>
            <person name="Molinier V."/>
            <person name="Murat C."/>
            <person name="Poggeler S."/>
            <person name="Quandt C.A."/>
            <person name="Sperisen C."/>
            <person name="Tritt A."/>
            <person name="Tisserant E."/>
            <person name="Crous P.W."/>
            <person name="Henrissat B."/>
            <person name="Nehls U."/>
            <person name="Egli S."/>
            <person name="Spatafora J.W."/>
            <person name="Grigoriev I.V."/>
            <person name="Martin F.M."/>
        </authorList>
    </citation>
    <scope>NUCLEOTIDE SEQUENCE [LARGE SCALE GENOMIC DNA]</scope>
    <source>
        <strain evidence="1 2">CBS 207.34</strain>
    </source>
</reference>
<dbReference type="Proteomes" id="UP000250140">
    <property type="component" value="Unassembled WGS sequence"/>
</dbReference>